<sequence>MGYYALTQDRIVGHRRSVAFANSAKGIPIPGTGRRSCRCGFCSQNSSANGGVSASSRILPHRYADEGEKGPLLRREIRRKERAVWLAEAFEEMMEDYESESYWN</sequence>
<name>A0A385UID4_9CAUD</name>
<gene>
    <name evidence="2" type="primary">264</name>
    <name evidence="1" type="synonym">3</name>
    <name evidence="2" type="ORF">SEA_YABOI_264</name>
    <name evidence="1" type="ORF">SEA_YABOI_3</name>
</gene>
<dbReference type="RefSeq" id="YP_009841355.1">
    <property type="nucleotide sequence ID" value="NC_048730.1"/>
</dbReference>
<dbReference type="Proteomes" id="UP000271820">
    <property type="component" value="Segment"/>
</dbReference>
<dbReference type="EMBL" id="MH727564">
    <property type="protein sequence ID" value="AYB71056.1"/>
    <property type="molecule type" value="Genomic_DNA"/>
</dbReference>
<dbReference type="KEGG" id="vg:55611625"/>
<keyword evidence="3" id="KW-1185">Reference proteome</keyword>
<evidence type="ECO:0000313" key="3">
    <source>
        <dbReference type="Proteomes" id="UP000271820"/>
    </source>
</evidence>
<evidence type="ECO:0000313" key="1">
    <source>
        <dbReference type="EMBL" id="AYB70842.1"/>
    </source>
</evidence>
<reference evidence="2 3" key="1">
    <citation type="submission" date="2018-08" db="EMBL/GenBank/DDBJ databases">
        <authorList>
            <person name="Hogarty M.P."/>
            <person name="Sinkre R.A."/>
            <person name="Rubiano R."/>
            <person name="Harback M.R."/>
            <person name="Shaffer C.D."/>
            <person name="Weston-Hafer K.A."/>
            <person name="Russell D.A."/>
            <person name="Pope W.H."/>
            <person name="Jacobs-Sera D."/>
            <person name="Hendrix R.W."/>
            <person name="Hatfull G.F."/>
        </authorList>
    </citation>
    <scope>NUCLEOTIDE SEQUENCE [LARGE SCALE GENOMIC DNA]</scope>
</reference>
<organism evidence="2 3">
    <name type="scientific">Streptomyces phage Yaboi</name>
    <dbReference type="NCBI Taxonomy" id="2301621"/>
    <lineage>
        <taxon>Viruses</taxon>
        <taxon>Duplodnaviria</taxon>
        <taxon>Heunggongvirae</taxon>
        <taxon>Uroviricota</taxon>
        <taxon>Caudoviricetes</taxon>
        <taxon>Stanwilliamsviridae</taxon>
        <taxon>Boydwoodruffvirinae</taxon>
        <taxon>Karimacvirus</taxon>
        <taxon>Karimacvirus yaboi</taxon>
        <taxon>Streptomyces virus Yaboi</taxon>
    </lineage>
</organism>
<dbReference type="EMBL" id="MH727564">
    <property type="protein sequence ID" value="AYB70842.1"/>
    <property type="molecule type" value="Genomic_DNA"/>
</dbReference>
<protein>
    <submittedName>
        <fullName evidence="2">Uncharacterized protein</fullName>
    </submittedName>
</protein>
<dbReference type="GeneID" id="55611625"/>
<accession>A0A385UID4</accession>
<evidence type="ECO:0000313" key="2">
    <source>
        <dbReference type="EMBL" id="AYB71056.1"/>
    </source>
</evidence>
<proteinExistence type="predicted"/>